<dbReference type="GO" id="GO:0004560">
    <property type="term" value="F:alpha-L-fucosidase activity"/>
    <property type="evidence" value="ECO:0007669"/>
    <property type="project" value="InterPro"/>
</dbReference>
<keyword evidence="3" id="KW-1185">Reference proteome</keyword>
<accession>A0A2R5ESU1</accession>
<evidence type="ECO:0000313" key="2">
    <source>
        <dbReference type="EMBL" id="GBG09205.1"/>
    </source>
</evidence>
<dbReference type="SUPFAM" id="SSF51445">
    <property type="entry name" value="(Trans)glycosidases"/>
    <property type="match status" value="1"/>
</dbReference>
<sequence length="60" mass="6563">MSLAVHHDNFFNYPSKVNRFNAMNIGPMKDIVGMWKAAAAAHGLLSGCQSIWEQASRGGK</sequence>
<organism evidence="2 3">
    <name type="scientific">Paenibacillus agaridevorans</name>
    <dbReference type="NCBI Taxonomy" id="171404"/>
    <lineage>
        <taxon>Bacteria</taxon>
        <taxon>Bacillati</taxon>
        <taxon>Bacillota</taxon>
        <taxon>Bacilli</taxon>
        <taxon>Bacillales</taxon>
        <taxon>Paenibacillaceae</taxon>
        <taxon>Paenibacillus</taxon>
    </lineage>
</organism>
<dbReference type="InterPro" id="IPR057739">
    <property type="entry name" value="Glyco_hydro_29_N"/>
</dbReference>
<dbReference type="EMBL" id="BDQX01000197">
    <property type="protein sequence ID" value="GBG09205.1"/>
    <property type="molecule type" value="Genomic_DNA"/>
</dbReference>
<dbReference type="Gene3D" id="3.20.20.80">
    <property type="entry name" value="Glycosidases"/>
    <property type="match status" value="1"/>
</dbReference>
<dbReference type="InterPro" id="IPR017853">
    <property type="entry name" value="GH"/>
</dbReference>
<evidence type="ECO:0000313" key="3">
    <source>
        <dbReference type="Proteomes" id="UP000245202"/>
    </source>
</evidence>
<proteinExistence type="predicted"/>
<dbReference type="Pfam" id="PF01120">
    <property type="entry name" value="Alpha_L_fucos"/>
    <property type="match status" value="1"/>
</dbReference>
<feature type="domain" description="Glycoside hydrolase family 29 N-terminal" evidence="1">
    <location>
        <begin position="3"/>
        <end position="47"/>
    </location>
</feature>
<evidence type="ECO:0000259" key="1">
    <source>
        <dbReference type="Pfam" id="PF01120"/>
    </source>
</evidence>
<name>A0A2R5ESU1_9BACL</name>
<gene>
    <name evidence="2" type="ORF">PAT3040_03845</name>
</gene>
<protein>
    <submittedName>
        <fullName evidence="2">Putative alpha-L-fucosidase</fullName>
    </submittedName>
</protein>
<dbReference type="AlphaFoldDB" id="A0A2R5ESU1"/>
<comment type="caution">
    <text evidence="2">The sequence shown here is derived from an EMBL/GenBank/DDBJ whole genome shotgun (WGS) entry which is preliminary data.</text>
</comment>
<reference evidence="2 3" key="1">
    <citation type="submission" date="2017-08" db="EMBL/GenBank/DDBJ databases">
        <title>Substantial Increase in Enzyme Production by Combined Drug-Resistance Mutations in Paenibacillus agaridevorans.</title>
        <authorList>
            <person name="Tanaka Y."/>
            <person name="Funane K."/>
            <person name="Hosaka T."/>
            <person name="Shiwa Y."/>
            <person name="Fujita N."/>
            <person name="Miyazaki T."/>
            <person name="Yoshikawa H."/>
            <person name="Murakami K."/>
            <person name="Kasahara K."/>
            <person name="Inaoka T."/>
            <person name="Hiraga Y."/>
            <person name="Ochi K."/>
        </authorList>
    </citation>
    <scope>NUCLEOTIDE SEQUENCE [LARGE SCALE GENOMIC DNA]</scope>
    <source>
        <strain evidence="2 3">T-3040</strain>
    </source>
</reference>
<dbReference type="GO" id="GO:0005975">
    <property type="term" value="P:carbohydrate metabolic process"/>
    <property type="evidence" value="ECO:0007669"/>
    <property type="project" value="InterPro"/>
</dbReference>
<dbReference type="Proteomes" id="UP000245202">
    <property type="component" value="Unassembled WGS sequence"/>
</dbReference>